<proteinExistence type="predicted"/>
<organism evidence="4 5">
    <name type="scientific">Arthrobacter psychrochitiniphilus</name>
    <dbReference type="NCBI Taxonomy" id="291045"/>
    <lineage>
        <taxon>Bacteria</taxon>
        <taxon>Bacillati</taxon>
        <taxon>Actinomycetota</taxon>
        <taxon>Actinomycetes</taxon>
        <taxon>Micrococcales</taxon>
        <taxon>Micrococcaceae</taxon>
        <taxon>Arthrobacter</taxon>
    </lineage>
</organism>
<accession>A0A2V3DP55</accession>
<dbReference type="PANTHER" id="PTHR11908:SF132">
    <property type="entry name" value="ALDEHYDE OXIDASE 1-RELATED"/>
    <property type="match status" value="1"/>
</dbReference>
<dbReference type="SUPFAM" id="SSF54665">
    <property type="entry name" value="CO dehydrogenase molybdoprotein N-domain-like"/>
    <property type="match status" value="1"/>
</dbReference>
<feature type="domain" description="Aldehyde oxidase/xanthine dehydrogenase a/b hammerhead" evidence="3">
    <location>
        <begin position="28"/>
        <end position="144"/>
    </location>
</feature>
<evidence type="ECO:0000313" key="4">
    <source>
        <dbReference type="EMBL" id="PXA64116.1"/>
    </source>
</evidence>
<dbReference type="SUPFAM" id="SSF56003">
    <property type="entry name" value="Molybdenum cofactor-binding domain"/>
    <property type="match status" value="1"/>
</dbReference>
<dbReference type="InterPro" id="IPR000674">
    <property type="entry name" value="Ald_Oxase/Xan_DH_a/b"/>
</dbReference>
<gene>
    <name evidence="4" type="ORF">CVS29_16575</name>
</gene>
<dbReference type="GO" id="GO:0005506">
    <property type="term" value="F:iron ion binding"/>
    <property type="evidence" value="ECO:0007669"/>
    <property type="project" value="InterPro"/>
</dbReference>
<evidence type="ECO:0000256" key="1">
    <source>
        <dbReference type="ARBA" id="ARBA00022505"/>
    </source>
</evidence>
<dbReference type="InterPro" id="IPR008274">
    <property type="entry name" value="AldOxase/xan_DH_MoCoBD1"/>
</dbReference>
<reference evidence="4 5" key="1">
    <citation type="submission" date="2018-05" db="EMBL/GenBank/DDBJ databases">
        <title>Genetic diversity of glacier-inhabiting Cryobacterium bacteria in China and description of Cryobacterium mengkeensis sp. nov. and Arthrobacter glacialis sp. nov.</title>
        <authorList>
            <person name="Liu Q."/>
            <person name="Xin Y.-H."/>
        </authorList>
    </citation>
    <scope>NUCLEOTIDE SEQUENCE [LARGE SCALE GENOMIC DNA]</scope>
    <source>
        <strain evidence="4 5">GP3</strain>
    </source>
</reference>
<dbReference type="AlphaFoldDB" id="A0A2V3DP55"/>
<dbReference type="OrthoDB" id="9758509at2"/>
<dbReference type="Pfam" id="PF20256">
    <property type="entry name" value="MoCoBD_2"/>
    <property type="match status" value="1"/>
</dbReference>
<name>A0A2V3DP55_9MICC</name>
<comment type="caution">
    <text evidence="4">The sequence shown here is derived from an EMBL/GenBank/DDBJ whole genome shotgun (WGS) entry which is preliminary data.</text>
</comment>
<dbReference type="Pfam" id="PF02738">
    <property type="entry name" value="MoCoBD_1"/>
    <property type="match status" value="1"/>
</dbReference>
<dbReference type="InterPro" id="IPR016208">
    <property type="entry name" value="Ald_Oxase/xanthine_DH-like"/>
</dbReference>
<sequence length="801" mass="86500">MTQTIAPTQSANYVGTSERKHNGEKFLRGEMVYIDDIRIPGMHFAGIVRSPHPHARIKSVDLSKASVAEGVIFVLSGAEAAKHTDPIPHFIDPEAFGGKTTDVRCLAVDKVVYVGEPVAAIVARTRQDAEAAVELVDVEYEILPFVIDGEESLQPDAPRIYEHWDDNKIISIPFISGDTEAVFAQAEHILEDELKIQRYSTQPIEPRGYVAVYDSRESSYTFYGACQNPHPLRWVLSHTLRVSENDVRVIAPTVGGAFGLKMHGHPEEPLTCILSKLSGKPVKWIEDRTETMLVGAREQMHRFKVSFTSAGKITALKDHFVANVGALGAPPGWGMVFLSGLAFPTGYKIAATDVLATVVASNKSPWNAARGYGKEATALVMERIIDLVARDLGMDPLEVRRVNLIESHEFPYKTAGGLNIDSGDYHAALDKAVEMIGLPALRAEQEELRKDNRYLGIGFAFELTPESGDIPGTLVGGFDTSTVKMDPSGKVTVLTGVTTPGGGNDTSILQIVSDQVGIEISDARIIQGDTLLTPYGFGNYSGRSMVTGGNAAYLAAKDIRAKLLIIASRLLETDESDIDLRAGWARSLSNPDKAIKISEIAYTVYTLAFATATGVEPPLESTRVYQPENIQHTPDAEGKINIYPTYSNAVHVAVVEVDADTGHVKVRRFGTVHDAGTIINPRFVEGQMEGATAMGIGAALMEHSIHDPATGHLSTNRFKTYLMPRASDVPMFESVHQVTPSPYTALGTKGAGEAGVGGAQAAVTNAVHDALAPLGVTIRQMPLNPQNVLHAIITRETGKQA</sequence>
<dbReference type="Proteomes" id="UP000246303">
    <property type="component" value="Unassembled WGS sequence"/>
</dbReference>
<dbReference type="InterPro" id="IPR036856">
    <property type="entry name" value="Ald_Oxase/Xan_DH_a/b_sf"/>
</dbReference>
<dbReference type="PANTHER" id="PTHR11908">
    <property type="entry name" value="XANTHINE DEHYDROGENASE"/>
    <property type="match status" value="1"/>
</dbReference>
<dbReference type="RefSeq" id="WP_110107551.1">
    <property type="nucleotide sequence ID" value="NZ_JACBZZ010000001.1"/>
</dbReference>
<dbReference type="Pfam" id="PF01315">
    <property type="entry name" value="Ald_Xan_dh_C"/>
    <property type="match status" value="1"/>
</dbReference>
<keyword evidence="5" id="KW-1185">Reference proteome</keyword>
<dbReference type="SMART" id="SM01008">
    <property type="entry name" value="Ald_Xan_dh_C"/>
    <property type="match status" value="1"/>
</dbReference>
<protein>
    <submittedName>
        <fullName evidence="4">Xanthine dehydrogenase</fullName>
    </submittedName>
</protein>
<dbReference type="Gene3D" id="3.90.1170.50">
    <property type="entry name" value="Aldehyde oxidase/xanthine dehydrogenase, a/b hammerhead"/>
    <property type="match status" value="1"/>
</dbReference>
<dbReference type="EMBL" id="QHLZ01000015">
    <property type="protein sequence ID" value="PXA64116.1"/>
    <property type="molecule type" value="Genomic_DNA"/>
</dbReference>
<dbReference type="GO" id="GO:0016491">
    <property type="term" value="F:oxidoreductase activity"/>
    <property type="evidence" value="ECO:0007669"/>
    <property type="project" value="UniProtKB-KW"/>
</dbReference>
<dbReference type="InterPro" id="IPR046867">
    <property type="entry name" value="AldOxase/xan_DH_MoCoBD2"/>
</dbReference>
<evidence type="ECO:0000259" key="3">
    <source>
        <dbReference type="SMART" id="SM01008"/>
    </source>
</evidence>
<dbReference type="Gene3D" id="3.30.365.10">
    <property type="entry name" value="Aldehyde oxidase/xanthine dehydrogenase, molybdopterin binding domain"/>
    <property type="match status" value="4"/>
</dbReference>
<evidence type="ECO:0000313" key="5">
    <source>
        <dbReference type="Proteomes" id="UP000246303"/>
    </source>
</evidence>
<keyword evidence="1" id="KW-0500">Molybdenum</keyword>
<keyword evidence="2" id="KW-0560">Oxidoreductase</keyword>
<evidence type="ECO:0000256" key="2">
    <source>
        <dbReference type="ARBA" id="ARBA00023002"/>
    </source>
</evidence>
<dbReference type="InterPro" id="IPR037165">
    <property type="entry name" value="AldOxase/xan_DH_Mopterin-bd_sf"/>
</dbReference>